<dbReference type="Gene3D" id="1.10.8.10">
    <property type="entry name" value="DNA helicase RuvA subunit, C-terminal domain"/>
    <property type="match status" value="1"/>
</dbReference>
<dbReference type="InterPro" id="IPR036961">
    <property type="entry name" value="Kinesin_motor_dom_sf"/>
</dbReference>
<dbReference type="PROSITE" id="PS50067">
    <property type="entry name" value="KINESIN_MOTOR_2"/>
    <property type="match status" value="1"/>
</dbReference>
<dbReference type="SUPFAM" id="SSF52540">
    <property type="entry name" value="P-loop containing nucleoside triphosphate hydrolases"/>
    <property type="match status" value="1"/>
</dbReference>
<evidence type="ECO:0000256" key="1">
    <source>
        <dbReference type="PROSITE-ProRule" id="PRU00283"/>
    </source>
</evidence>
<keyword evidence="6" id="KW-1185">Reference proteome</keyword>
<dbReference type="InterPro" id="IPR027640">
    <property type="entry name" value="Kinesin-like_fam"/>
</dbReference>
<dbReference type="InterPro" id="IPR001752">
    <property type="entry name" value="Kinesin_motor_dom"/>
</dbReference>
<name>A0A8J5XFG0_DIALT</name>
<dbReference type="InterPro" id="IPR027417">
    <property type="entry name" value="P-loop_NTPase"/>
</dbReference>
<feature type="domain" description="Kinesin motor" evidence="4">
    <location>
        <begin position="163"/>
        <end position="418"/>
    </location>
</feature>
<evidence type="ECO:0000256" key="3">
    <source>
        <dbReference type="SAM" id="MobiDB-lite"/>
    </source>
</evidence>
<dbReference type="Pfam" id="PF00225">
    <property type="entry name" value="Kinesin"/>
    <property type="match status" value="2"/>
</dbReference>
<dbReference type="SMART" id="SM00129">
    <property type="entry name" value="KISc"/>
    <property type="match status" value="1"/>
</dbReference>
<dbReference type="GO" id="GO:0005524">
    <property type="term" value="F:ATP binding"/>
    <property type="evidence" value="ECO:0007669"/>
    <property type="project" value="UniProtKB-UniRule"/>
</dbReference>
<gene>
    <name evidence="5" type="ORF">KFE25_001640</name>
</gene>
<keyword evidence="1" id="KW-0505">Motor protein</keyword>
<keyword evidence="1" id="KW-0067">ATP-binding</keyword>
<feature type="binding site" evidence="1">
    <location>
        <begin position="232"/>
        <end position="239"/>
    </location>
    <ligand>
        <name>ATP</name>
        <dbReference type="ChEBI" id="CHEBI:30616"/>
    </ligand>
</feature>
<dbReference type="GO" id="GO:0008017">
    <property type="term" value="F:microtubule binding"/>
    <property type="evidence" value="ECO:0007669"/>
    <property type="project" value="InterPro"/>
</dbReference>
<feature type="region of interest" description="Disordered" evidence="3">
    <location>
        <begin position="449"/>
        <end position="488"/>
    </location>
</feature>
<dbReference type="GO" id="GO:0007018">
    <property type="term" value="P:microtubule-based movement"/>
    <property type="evidence" value="ECO:0007669"/>
    <property type="project" value="InterPro"/>
</dbReference>
<dbReference type="PRINTS" id="PR00380">
    <property type="entry name" value="KINESINHEAVY"/>
</dbReference>
<dbReference type="OrthoDB" id="3176171at2759"/>
<keyword evidence="2" id="KW-0175">Coiled coil</keyword>
<evidence type="ECO:0000313" key="6">
    <source>
        <dbReference type="Proteomes" id="UP000751190"/>
    </source>
</evidence>
<dbReference type="PANTHER" id="PTHR47972:SF28">
    <property type="entry name" value="KINESIN-LIKE PROTEIN KLP-3"/>
    <property type="match status" value="1"/>
</dbReference>
<keyword evidence="1" id="KW-0547">Nucleotide-binding</keyword>
<evidence type="ECO:0000256" key="2">
    <source>
        <dbReference type="SAM" id="Coils"/>
    </source>
</evidence>
<feature type="compositionally biased region" description="Low complexity" evidence="3">
    <location>
        <begin position="478"/>
        <end position="488"/>
    </location>
</feature>
<dbReference type="CDD" id="cd14279">
    <property type="entry name" value="CUE"/>
    <property type="match status" value="1"/>
</dbReference>
<dbReference type="Proteomes" id="UP000751190">
    <property type="component" value="Unassembled WGS sequence"/>
</dbReference>
<reference evidence="5" key="1">
    <citation type="submission" date="2021-05" db="EMBL/GenBank/DDBJ databases">
        <title>The genome of the haptophyte Pavlova lutheri (Diacronema luteri, Pavlovales) - a model for lipid biosynthesis in eukaryotic algae.</title>
        <authorList>
            <person name="Hulatt C.J."/>
            <person name="Posewitz M.C."/>
        </authorList>
    </citation>
    <scope>NUCLEOTIDE SEQUENCE</scope>
    <source>
        <strain evidence="5">NIVA-4/92</strain>
    </source>
</reference>
<comment type="caution">
    <text evidence="5">The sequence shown here is derived from an EMBL/GenBank/DDBJ whole genome shotgun (WGS) entry which is preliminary data.</text>
</comment>
<organism evidence="5 6">
    <name type="scientific">Diacronema lutheri</name>
    <name type="common">Unicellular marine alga</name>
    <name type="synonym">Monochrysis lutheri</name>
    <dbReference type="NCBI Taxonomy" id="2081491"/>
    <lineage>
        <taxon>Eukaryota</taxon>
        <taxon>Haptista</taxon>
        <taxon>Haptophyta</taxon>
        <taxon>Pavlovophyceae</taxon>
        <taxon>Pavlovales</taxon>
        <taxon>Pavlovaceae</taxon>
        <taxon>Diacronema</taxon>
    </lineage>
</organism>
<sequence>MEIASAAARRRLKRAEDRVAGRDGATSAIANDDLATLRAMFPSVYPGVVAMIYADVAGQQIERAIESLLAITDDSHAGGGADGDGDIDADATPDTTVPADAVDTAALQHDLAELRAVKEKLESDADDGTLREQVALATQELALARQMLVAAEERAEAYAKKYVTEFFLRKELHNQLQDLVGNLRVFCRIRPPRFEFNRVYGPSSTQEDVFRDTEPLMTSVLDGFNVCVLAYGQSGSGKTFTMEGTVDEPGLTLRAVERLFELAAERRAQGYESNLTLGMIEIYNEGLRDLIAQEGGAAAKLEIQKDATLGMYVHGGETVVVDSAARSDVAGDTAKESIGINQSLTALGTVIAALANGEKHVPYRNSKLTFLLQDSLGGNSKTLMCTPAARAVVTVSPAQSHVKESISSLTFATRARSVALGKASKNREAAQAANQRALATIDSGAPAAGAVTADEDAGHGGTARGSLPPPSPAKAKAKTGAAVGVASKKGAGRRGLAVRCVQRAWP</sequence>
<dbReference type="AlphaFoldDB" id="A0A8J5XFG0"/>
<dbReference type="EMBL" id="JAGTXO010000018">
    <property type="protein sequence ID" value="KAG8462867.1"/>
    <property type="molecule type" value="Genomic_DNA"/>
</dbReference>
<feature type="coiled-coil region" evidence="2">
    <location>
        <begin position="104"/>
        <end position="161"/>
    </location>
</feature>
<dbReference type="PANTHER" id="PTHR47972">
    <property type="entry name" value="KINESIN-LIKE PROTEIN KLP-3"/>
    <property type="match status" value="1"/>
</dbReference>
<dbReference type="GO" id="GO:0003777">
    <property type="term" value="F:microtubule motor activity"/>
    <property type="evidence" value="ECO:0007669"/>
    <property type="project" value="InterPro"/>
</dbReference>
<comment type="similarity">
    <text evidence="1">Belongs to the TRAFAC class myosin-kinesin ATPase superfamily. Kinesin family.</text>
</comment>
<protein>
    <recommendedName>
        <fullName evidence="4">Kinesin motor domain-containing protein</fullName>
    </recommendedName>
</protein>
<dbReference type="GO" id="GO:0015630">
    <property type="term" value="C:microtubule cytoskeleton"/>
    <property type="evidence" value="ECO:0007669"/>
    <property type="project" value="TreeGrafter"/>
</dbReference>
<dbReference type="Gene3D" id="3.40.850.10">
    <property type="entry name" value="Kinesin motor domain"/>
    <property type="match status" value="2"/>
</dbReference>
<proteinExistence type="inferred from homology"/>
<accession>A0A8J5XFG0</accession>
<evidence type="ECO:0000313" key="5">
    <source>
        <dbReference type="EMBL" id="KAG8462867.1"/>
    </source>
</evidence>
<evidence type="ECO:0000259" key="4">
    <source>
        <dbReference type="PROSITE" id="PS50067"/>
    </source>
</evidence>